<dbReference type="PANTHER" id="PTHR10880">
    <property type="entry name" value="MORTALITY FACTOR 4-LIKE PROTEIN"/>
    <property type="match status" value="1"/>
</dbReference>
<dbReference type="GO" id="GO:0006355">
    <property type="term" value="P:regulation of DNA-templated transcription"/>
    <property type="evidence" value="ECO:0007669"/>
    <property type="project" value="InterPro"/>
</dbReference>
<dbReference type="InterPro" id="IPR008676">
    <property type="entry name" value="MRG"/>
</dbReference>
<dbReference type="PANTHER" id="PTHR10880:SF15">
    <property type="entry name" value="MSL COMPLEX SUBUNIT 3"/>
    <property type="match status" value="1"/>
</dbReference>
<sequence>MSLDSPSTRKCLAFHGPLLYEARILHRYDPATGTITSPDSTTTTTTSTAAAATPPPPVPPELAAAPCFYIHYQGWKATWDEWVAPERLREDTPANRELRKQLARDARAAKETRPKESRPKEAREPRAGARGGRGRRAAQGSGASGASATATTGEGGSGDASPPAEDYAARVQQAAQRAAPRLQLHMPVPLKAVLVDDWEQVTKNKRVAKLPPRAPRLSVAALLQRYRADALRGDGDTSPPSLVQQSLLEEYLRGLAEYFDAALPRLLLYRLERLQLAQLTQGKSADSGDALPPRALYGSVHLLRLLSVLPELLGGTAMGAGDSRVLLRQSEALLVWLAVHRDELFPGEGGESADVLDSDGDGYYVNTSSQYEGVAIGM</sequence>
<evidence type="ECO:0000256" key="7">
    <source>
        <dbReference type="ARBA" id="ARBA00023242"/>
    </source>
</evidence>
<gene>
    <name evidence="11" type="ORF">DAKH74_012130</name>
</gene>
<dbReference type="InterPro" id="IPR026541">
    <property type="entry name" value="MRG_dom"/>
</dbReference>
<dbReference type="Pfam" id="PF05712">
    <property type="entry name" value="MRG"/>
    <property type="match status" value="1"/>
</dbReference>
<dbReference type="EMBL" id="BTGD01000003">
    <property type="protein sequence ID" value="GMM54597.1"/>
    <property type="molecule type" value="Genomic_DNA"/>
</dbReference>
<dbReference type="Gene3D" id="2.30.30.140">
    <property type="match status" value="1"/>
</dbReference>
<comment type="caution">
    <text evidence="11">The sequence shown here is derived from an EMBL/GenBank/DDBJ whole genome shotgun (WGS) entry which is preliminary data.</text>
</comment>
<protein>
    <recommendedName>
        <fullName evidence="3">Chromatin modification-related protein EAF3</fullName>
    </recommendedName>
</protein>
<keyword evidence="7" id="KW-0539">Nucleus</keyword>
<feature type="domain" description="MRG" evidence="9">
    <location>
        <begin position="172"/>
        <end position="346"/>
    </location>
</feature>
<dbReference type="Gene3D" id="1.10.274.30">
    <property type="entry name" value="MRG domain"/>
    <property type="match status" value="1"/>
</dbReference>
<evidence type="ECO:0000259" key="10">
    <source>
        <dbReference type="Pfam" id="PF22732"/>
    </source>
</evidence>
<evidence type="ECO:0000256" key="6">
    <source>
        <dbReference type="ARBA" id="ARBA00023163"/>
    </source>
</evidence>
<evidence type="ECO:0000256" key="1">
    <source>
        <dbReference type="ARBA" id="ARBA00004123"/>
    </source>
</evidence>
<evidence type="ECO:0000313" key="11">
    <source>
        <dbReference type="EMBL" id="GMM54597.1"/>
    </source>
</evidence>
<evidence type="ECO:0000256" key="8">
    <source>
        <dbReference type="SAM" id="MobiDB-lite"/>
    </source>
</evidence>
<keyword evidence="12" id="KW-1185">Reference proteome</keyword>
<dbReference type="AlphaFoldDB" id="A0AAV5RU02"/>
<evidence type="ECO:0000256" key="5">
    <source>
        <dbReference type="ARBA" id="ARBA00023015"/>
    </source>
</evidence>
<feature type="region of interest" description="Disordered" evidence="8">
    <location>
        <begin position="31"/>
        <end position="58"/>
    </location>
</feature>
<name>A0AAV5RU02_MAUHU</name>
<dbReference type="Pfam" id="PF22732">
    <property type="entry name" value="MSL3_chromo-like"/>
    <property type="match status" value="1"/>
</dbReference>
<keyword evidence="6" id="KW-0804">Transcription</keyword>
<keyword evidence="4" id="KW-0156">Chromatin regulator</keyword>
<dbReference type="GO" id="GO:0032221">
    <property type="term" value="C:Rpd3S complex"/>
    <property type="evidence" value="ECO:0007669"/>
    <property type="project" value="TreeGrafter"/>
</dbReference>
<feature type="region of interest" description="Disordered" evidence="8">
    <location>
        <begin position="102"/>
        <end position="172"/>
    </location>
</feature>
<comment type="similarity">
    <text evidence="2">Belongs to the MRG family.</text>
</comment>
<evidence type="ECO:0000313" key="12">
    <source>
        <dbReference type="Proteomes" id="UP001377567"/>
    </source>
</evidence>
<evidence type="ECO:0000256" key="4">
    <source>
        <dbReference type="ARBA" id="ARBA00022853"/>
    </source>
</evidence>
<accession>A0AAV5RU02</accession>
<organism evidence="11 12">
    <name type="scientific">Maudiozyma humilis</name>
    <name type="common">Sour dough yeast</name>
    <name type="synonym">Kazachstania humilis</name>
    <dbReference type="NCBI Taxonomy" id="51915"/>
    <lineage>
        <taxon>Eukaryota</taxon>
        <taxon>Fungi</taxon>
        <taxon>Dikarya</taxon>
        <taxon>Ascomycota</taxon>
        <taxon>Saccharomycotina</taxon>
        <taxon>Saccharomycetes</taxon>
        <taxon>Saccharomycetales</taxon>
        <taxon>Saccharomycetaceae</taxon>
        <taxon>Maudiozyma</taxon>
    </lineage>
</organism>
<dbReference type="Proteomes" id="UP001377567">
    <property type="component" value="Unassembled WGS sequence"/>
</dbReference>
<dbReference type="InterPro" id="IPR016197">
    <property type="entry name" value="Chromo-like_dom_sf"/>
</dbReference>
<dbReference type="SUPFAM" id="SSF54160">
    <property type="entry name" value="Chromo domain-like"/>
    <property type="match status" value="1"/>
</dbReference>
<keyword evidence="5" id="KW-0805">Transcription regulation</keyword>
<feature type="compositionally biased region" description="Low complexity" evidence="8">
    <location>
        <begin position="137"/>
        <end position="152"/>
    </location>
</feature>
<dbReference type="GO" id="GO:0035267">
    <property type="term" value="C:NuA4 histone acetyltransferase complex"/>
    <property type="evidence" value="ECO:0007669"/>
    <property type="project" value="TreeGrafter"/>
</dbReference>
<proteinExistence type="inferred from homology"/>
<dbReference type="PIRSF" id="PIRSF038133">
    <property type="entry name" value="HAT_Nua4_EAF3/MRG15"/>
    <property type="match status" value="1"/>
</dbReference>
<feature type="compositionally biased region" description="Basic and acidic residues" evidence="8">
    <location>
        <begin position="102"/>
        <end position="127"/>
    </location>
</feature>
<dbReference type="InterPro" id="IPR038217">
    <property type="entry name" value="MRG_C_sf"/>
</dbReference>
<feature type="compositionally biased region" description="Low complexity" evidence="8">
    <location>
        <begin position="31"/>
        <end position="52"/>
    </location>
</feature>
<evidence type="ECO:0000256" key="2">
    <source>
        <dbReference type="ARBA" id="ARBA00009093"/>
    </source>
</evidence>
<feature type="domain" description="MSL3 chromodomain-like" evidence="10">
    <location>
        <begin position="66"/>
        <end position="103"/>
    </location>
</feature>
<evidence type="ECO:0000259" key="9">
    <source>
        <dbReference type="Pfam" id="PF05712"/>
    </source>
</evidence>
<dbReference type="PROSITE" id="PS51640">
    <property type="entry name" value="MRG"/>
    <property type="match status" value="1"/>
</dbReference>
<evidence type="ECO:0000256" key="3">
    <source>
        <dbReference type="ARBA" id="ARBA00018505"/>
    </source>
</evidence>
<reference evidence="11 12" key="1">
    <citation type="journal article" date="2023" name="Elife">
        <title>Identification of key yeast species and microbe-microbe interactions impacting larval growth of Drosophila in the wild.</title>
        <authorList>
            <person name="Mure A."/>
            <person name="Sugiura Y."/>
            <person name="Maeda R."/>
            <person name="Honda K."/>
            <person name="Sakurai N."/>
            <person name="Takahashi Y."/>
            <person name="Watada M."/>
            <person name="Katoh T."/>
            <person name="Gotoh A."/>
            <person name="Gotoh Y."/>
            <person name="Taniguchi I."/>
            <person name="Nakamura K."/>
            <person name="Hayashi T."/>
            <person name="Katayama T."/>
            <person name="Uemura T."/>
            <person name="Hattori Y."/>
        </authorList>
    </citation>
    <scope>NUCLEOTIDE SEQUENCE [LARGE SCALE GENOMIC DNA]</scope>
    <source>
        <strain evidence="11 12">KH-74</strain>
    </source>
</reference>
<comment type="subcellular location">
    <subcellularLocation>
        <location evidence="1">Nucleus</location>
    </subcellularLocation>
</comment>
<dbReference type="GO" id="GO:0006325">
    <property type="term" value="P:chromatin organization"/>
    <property type="evidence" value="ECO:0007669"/>
    <property type="project" value="UniProtKB-KW"/>
</dbReference>
<dbReference type="InterPro" id="IPR053820">
    <property type="entry name" value="MSL3_chromo-like"/>
</dbReference>